<proteinExistence type="predicted"/>
<dbReference type="Proteomes" id="UP000248987">
    <property type="component" value="Unassembled WGS sequence"/>
</dbReference>
<dbReference type="AlphaFoldDB" id="A0A1A7R076"/>
<gene>
    <name evidence="2" type="ORF">LX77_00127</name>
</gene>
<dbReference type="InterPro" id="IPR031165">
    <property type="entry name" value="GNAT_YJDJ"/>
</dbReference>
<dbReference type="SUPFAM" id="SSF55729">
    <property type="entry name" value="Acyl-CoA N-acyltransferases (Nat)"/>
    <property type="match status" value="1"/>
</dbReference>
<evidence type="ECO:0000313" key="2">
    <source>
        <dbReference type="EMBL" id="RAJ27555.1"/>
    </source>
</evidence>
<protein>
    <recommendedName>
        <fullName evidence="1">N-acetyltransferase domain-containing protein</fullName>
    </recommendedName>
</protein>
<evidence type="ECO:0000259" key="1">
    <source>
        <dbReference type="PROSITE" id="PS51729"/>
    </source>
</evidence>
<feature type="domain" description="N-acetyltransferase" evidence="1">
    <location>
        <begin position="6"/>
        <end position="94"/>
    </location>
</feature>
<dbReference type="InterPro" id="IPR045057">
    <property type="entry name" value="Gcn5-rel_NAT"/>
</dbReference>
<organism evidence="2 3">
    <name type="scientific">Gelidibacter algens</name>
    <dbReference type="NCBI Taxonomy" id="49280"/>
    <lineage>
        <taxon>Bacteria</taxon>
        <taxon>Pseudomonadati</taxon>
        <taxon>Bacteroidota</taxon>
        <taxon>Flavobacteriia</taxon>
        <taxon>Flavobacteriales</taxon>
        <taxon>Flavobacteriaceae</taxon>
        <taxon>Gelidibacter</taxon>
    </lineage>
</organism>
<dbReference type="STRING" id="49280.A9996_12920"/>
<evidence type="ECO:0000313" key="3">
    <source>
        <dbReference type="Proteomes" id="UP000248987"/>
    </source>
</evidence>
<dbReference type="RefSeq" id="WP_066435660.1">
    <property type="nucleotide sequence ID" value="NZ_LZRN01000028.1"/>
</dbReference>
<dbReference type="OrthoDB" id="9793389at2"/>
<keyword evidence="3" id="KW-1185">Reference proteome</keyword>
<dbReference type="Gene3D" id="3.40.630.30">
    <property type="match status" value="1"/>
</dbReference>
<dbReference type="PROSITE" id="PS51729">
    <property type="entry name" value="GNAT_YJDJ"/>
    <property type="match status" value="1"/>
</dbReference>
<sequence>MEVKHRDDEKKGTFYVEIDGNKEAEMTYKHSGPNEITIDHTEVSDKLKGEGVGHKLINAAVDYLRKNNLKAIPECPFVQSVFDKKGDELADVRA</sequence>
<dbReference type="PANTHER" id="PTHR31435">
    <property type="entry name" value="PROTEIN NATD1"/>
    <property type="match status" value="1"/>
</dbReference>
<name>A0A1A7R076_9FLAO</name>
<comment type="caution">
    <text evidence="2">The sequence shown here is derived from an EMBL/GenBank/DDBJ whole genome shotgun (WGS) entry which is preliminary data.</text>
</comment>
<accession>A0A1A7R076</accession>
<dbReference type="InterPro" id="IPR016181">
    <property type="entry name" value="Acyl_CoA_acyltransferase"/>
</dbReference>
<dbReference type="EMBL" id="QLLQ01000001">
    <property type="protein sequence ID" value="RAJ27555.1"/>
    <property type="molecule type" value="Genomic_DNA"/>
</dbReference>
<dbReference type="Pfam" id="PF14542">
    <property type="entry name" value="Acetyltransf_CG"/>
    <property type="match status" value="1"/>
</dbReference>
<dbReference type="PANTHER" id="PTHR31435:SF10">
    <property type="entry name" value="BSR4717 PROTEIN"/>
    <property type="match status" value="1"/>
</dbReference>
<reference evidence="2 3" key="1">
    <citation type="submission" date="2018-06" db="EMBL/GenBank/DDBJ databases">
        <title>Genomic Encyclopedia of Archaeal and Bacterial Type Strains, Phase II (KMG-II): from individual species to whole genera.</title>
        <authorList>
            <person name="Goeker M."/>
        </authorList>
    </citation>
    <scope>NUCLEOTIDE SEQUENCE [LARGE SCALE GENOMIC DNA]</scope>
    <source>
        <strain evidence="2 3">DSM 12408</strain>
    </source>
</reference>